<dbReference type="PANTHER" id="PTHR12260:SF6">
    <property type="entry name" value="DAMAGE-CONTROL PHOSPHATASE ARMT1"/>
    <property type="match status" value="1"/>
</dbReference>
<protein>
    <recommendedName>
        <fullName evidence="10">Sugar phosphate phosphatase</fullName>
        <ecNumber evidence="10">2.1.1.-</ecNumber>
        <ecNumber evidence="10">3.1.3.-</ecNumber>
    </recommendedName>
</protein>
<evidence type="ECO:0000256" key="2">
    <source>
        <dbReference type="ARBA" id="ARBA00001326"/>
    </source>
</evidence>
<evidence type="ECO:0000256" key="1">
    <source>
        <dbReference type="ARBA" id="ARBA00000807"/>
    </source>
</evidence>
<dbReference type="FunFam" id="3.40.50.10880:FF:000005">
    <property type="entry name" value="DUF89-domain-containing protein"/>
    <property type="match status" value="1"/>
</dbReference>
<organism evidence="12 13">
    <name type="scientific">Stomoxys calcitrans</name>
    <name type="common">Stable fly</name>
    <name type="synonym">Conops calcitrans</name>
    <dbReference type="NCBI Taxonomy" id="35570"/>
    <lineage>
        <taxon>Eukaryota</taxon>
        <taxon>Metazoa</taxon>
        <taxon>Ecdysozoa</taxon>
        <taxon>Arthropoda</taxon>
        <taxon>Hexapoda</taxon>
        <taxon>Insecta</taxon>
        <taxon>Pterygota</taxon>
        <taxon>Neoptera</taxon>
        <taxon>Endopterygota</taxon>
        <taxon>Diptera</taxon>
        <taxon>Brachycera</taxon>
        <taxon>Muscomorpha</taxon>
        <taxon>Muscoidea</taxon>
        <taxon>Muscidae</taxon>
        <taxon>Stomoxys</taxon>
    </lineage>
</organism>
<dbReference type="GO" id="GO:0008983">
    <property type="term" value="F:protein-glutamate O-methyltransferase activity"/>
    <property type="evidence" value="ECO:0007669"/>
    <property type="project" value="RHEA"/>
</dbReference>
<dbReference type="InterPro" id="IPR002791">
    <property type="entry name" value="ARMT1-like_metal-bd"/>
</dbReference>
<comment type="domain">
    <text evidence="10">Subfamily III proteins have a conserved RTxK motif about 40-50 residues from the C-terminus; the threonine may be replaced by serine or cysteine.</text>
</comment>
<comment type="catalytic activity">
    <reaction evidence="9 10">
        <text>beta-D-fructose 6-phosphate = dihydroxyacetone + D-glyceraldehyde 3-phosphate</text>
        <dbReference type="Rhea" id="RHEA:28002"/>
        <dbReference type="ChEBI" id="CHEBI:16016"/>
        <dbReference type="ChEBI" id="CHEBI:57634"/>
        <dbReference type="ChEBI" id="CHEBI:59776"/>
    </reaction>
</comment>
<dbReference type="GO" id="GO:0103026">
    <property type="term" value="F:fructose-1-phosphatase activity"/>
    <property type="evidence" value="ECO:0007669"/>
    <property type="project" value="RHEA"/>
</dbReference>
<comment type="similarity">
    <text evidence="3 10">Belongs to the damage-control phosphatase family. Sugar phosphate phosphatase III subfamily.</text>
</comment>
<dbReference type="InterPro" id="IPR036075">
    <property type="entry name" value="ARMT-1-like_metal-bd_sf"/>
</dbReference>
<dbReference type="VEuPathDB" id="VectorBase:SCAU006030"/>
<evidence type="ECO:0000256" key="5">
    <source>
        <dbReference type="ARBA" id="ARBA00022723"/>
    </source>
</evidence>
<evidence type="ECO:0000256" key="4">
    <source>
        <dbReference type="ARBA" id="ARBA00022596"/>
    </source>
</evidence>
<dbReference type="Pfam" id="PF01937">
    <property type="entry name" value="ARMT1-like_dom"/>
    <property type="match status" value="1"/>
</dbReference>
<evidence type="ECO:0000313" key="13">
    <source>
        <dbReference type="Proteomes" id="UP000095300"/>
    </source>
</evidence>
<dbReference type="GO" id="GO:0030643">
    <property type="term" value="P:intracellular phosphate ion homeostasis"/>
    <property type="evidence" value="ECO:0007669"/>
    <property type="project" value="UniProtKB-ARBA"/>
</dbReference>
<keyword evidence="13" id="KW-1185">Reference proteome</keyword>
<dbReference type="SUPFAM" id="SSF111321">
    <property type="entry name" value="AF1104-like"/>
    <property type="match status" value="1"/>
</dbReference>
<evidence type="ECO:0000256" key="7">
    <source>
        <dbReference type="ARBA" id="ARBA00023211"/>
    </source>
</evidence>
<dbReference type="Proteomes" id="UP000095300">
    <property type="component" value="Unassembled WGS sequence"/>
</dbReference>
<evidence type="ECO:0000256" key="6">
    <source>
        <dbReference type="ARBA" id="ARBA00022801"/>
    </source>
</evidence>
<dbReference type="KEGG" id="scac:106095550"/>
<gene>
    <name evidence="12" type="primary">106095550</name>
</gene>
<dbReference type="InterPro" id="IPR039763">
    <property type="entry name" value="ARMT1"/>
</dbReference>
<comment type="function">
    <text evidence="8 10">Metal-dependent phosphatase that shows phosphatase activity against several substrates, including fructose-1-phosphate and fructose-6-phosphate. Its preference for fructose-1-phosphate, a strong glycating agent that causes DNA damage rather than a canonical yeast metabolite, suggests a damage-control function in hexose phosphate metabolism. Has also been shown to have O-methyltransferase activity that methylates glutamate residues of target proteins to form gamma-glutamyl methyl ester residues. Possibly methylates PCNA, suggesting it is involved in the DNA damage response.</text>
</comment>
<dbReference type="OrthoDB" id="541375at2759"/>
<dbReference type="GO" id="GO:0006974">
    <property type="term" value="P:DNA damage response"/>
    <property type="evidence" value="ECO:0007669"/>
    <property type="project" value="TreeGrafter"/>
</dbReference>
<evidence type="ECO:0000259" key="11">
    <source>
        <dbReference type="Pfam" id="PF01937"/>
    </source>
</evidence>
<dbReference type="GO" id="GO:0097023">
    <property type="term" value="F:fructose 6-phosphate aldolase activity"/>
    <property type="evidence" value="ECO:0007669"/>
    <property type="project" value="RHEA"/>
</dbReference>
<comment type="catalytic activity">
    <reaction evidence="2 10">
        <text>beta-D-fructose 1-phosphate + H2O = D-fructose + phosphate</text>
        <dbReference type="Rhea" id="RHEA:35603"/>
        <dbReference type="ChEBI" id="CHEBI:15377"/>
        <dbReference type="ChEBI" id="CHEBI:37721"/>
        <dbReference type="ChEBI" id="CHEBI:43474"/>
        <dbReference type="ChEBI" id="CHEBI:138881"/>
    </reaction>
</comment>
<dbReference type="Gene3D" id="3.40.50.10880">
    <property type="entry name" value="Uncharacterised protein PF01937, DUF89, domain 3"/>
    <property type="match status" value="1"/>
</dbReference>
<dbReference type="GO" id="GO:0016462">
    <property type="term" value="F:pyrophosphatase activity"/>
    <property type="evidence" value="ECO:0007669"/>
    <property type="project" value="UniProtKB-ARBA"/>
</dbReference>
<accession>A0A1I8P9G0</accession>
<sequence>MTKVVEKTTDDNNCTKYTPLQAIDEFDLKHGILDSTTPKETYLSGRYKRSFAYYTFRYRLPNTLSSLLKSLQQELNVHIYSKDEIVRVLECVTKLKNQLENDAQLEKFQQNESDSDLWNNFLSSLPSGASFFKTCWIYAECYLYRKIYSFFEASTDDLRDYDYFAPQKINALQISDNAMEEVLLSIKSVNNCDTLSHMLKLNLWGNKCDLSISSGQEIKPLDNLHKQIDCLNDNILIDNSAQIWDCLNKPGASKSVDFICDNAGFELFTDLLLAQYLIENKLADEVRFHVKAMPWFVSDTTYNDIKYTLKYLEDHKSEVLNKFGRQCSKNFNENRFKLCPPLEKEYFWTTPFEFYRMQEVSPSLYAQLCSSSLIIFKGDLNYRKLLGDFNWETTNDFSSCLRGFQPSNLCALRTIKGPVICGLKSGQAEQLFLKKMDWMFTGDYAVIQFAGKNSEHSIS</sequence>
<comment type="cofactor">
    <cofactor evidence="10">
        <name>Mn(2+)</name>
        <dbReference type="ChEBI" id="CHEBI:29035"/>
    </cofactor>
    <cofactor evidence="10">
        <name>Ni(2+)</name>
        <dbReference type="ChEBI" id="CHEBI:49786"/>
    </cofactor>
</comment>
<dbReference type="AlphaFoldDB" id="A0A1I8P9G0"/>
<proteinExistence type="inferred from homology"/>
<dbReference type="GO" id="GO:0032259">
    <property type="term" value="P:methylation"/>
    <property type="evidence" value="ECO:0007669"/>
    <property type="project" value="UniProtKB-KW"/>
</dbReference>
<reference evidence="12" key="1">
    <citation type="submission" date="2020-05" db="UniProtKB">
        <authorList>
            <consortium name="EnsemblMetazoa"/>
        </authorList>
    </citation>
    <scope>IDENTIFICATION</scope>
    <source>
        <strain evidence="12">USDA</strain>
    </source>
</reference>
<evidence type="ECO:0000313" key="12">
    <source>
        <dbReference type="EnsemblMetazoa" id="SCAU006030-PA"/>
    </source>
</evidence>
<keyword evidence="10" id="KW-0489">Methyltransferase</keyword>
<evidence type="ECO:0000256" key="3">
    <source>
        <dbReference type="ARBA" id="ARBA00009519"/>
    </source>
</evidence>
<dbReference type="GO" id="GO:0046872">
    <property type="term" value="F:metal ion binding"/>
    <property type="evidence" value="ECO:0007669"/>
    <property type="project" value="UniProtKB-UniRule"/>
</dbReference>
<keyword evidence="6 10" id="KW-0378">Hydrolase</keyword>
<keyword evidence="10" id="KW-0808">Transferase</keyword>
<evidence type="ECO:0000256" key="8">
    <source>
        <dbReference type="ARBA" id="ARBA00045980"/>
    </source>
</evidence>
<name>A0A1I8P9G0_STOCA</name>
<keyword evidence="5 10" id="KW-0479">Metal-binding</keyword>
<keyword evidence="4" id="KW-0533">Nickel</keyword>
<dbReference type="EnsemblMetazoa" id="SCAU006030-RA">
    <property type="protein sequence ID" value="SCAU006030-PA"/>
    <property type="gene ID" value="SCAU006030"/>
</dbReference>
<keyword evidence="7 10" id="KW-0464">Manganese</keyword>
<dbReference type="GO" id="GO:0005634">
    <property type="term" value="C:nucleus"/>
    <property type="evidence" value="ECO:0007669"/>
    <property type="project" value="TreeGrafter"/>
</dbReference>
<dbReference type="Gene3D" id="1.20.930.60">
    <property type="match status" value="1"/>
</dbReference>
<evidence type="ECO:0000256" key="10">
    <source>
        <dbReference type="RuleBase" id="RU367030"/>
    </source>
</evidence>
<dbReference type="EC" id="2.1.1.-" evidence="10"/>
<evidence type="ECO:0000256" key="9">
    <source>
        <dbReference type="ARBA" id="ARBA00048809"/>
    </source>
</evidence>
<dbReference type="STRING" id="35570.A0A1I8P9G0"/>
<dbReference type="PANTHER" id="PTHR12260">
    <property type="entry name" value="DAMAGE-CONTROL PHOSPHATASE ARMT1"/>
    <property type="match status" value="1"/>
</dbReference>
<dbReference type="EC" id="3.1.3.-" evidence="10"/>
<comment type="catalytic activity">
    <reaction evidence="1 10">
        <text>L-glutamyl-[protein] + S-adenosyl-L-methionine = [protein]-L-glutamate 5-O-methyl ester + S-adenosyl-L-homocysteine</text>
        <dbReference type="Rhea" id="RHEA:24452"/>
        <dbReference type="Rhea" id="RHEA-COMP:10208"/>
        <dbReference type="Rhea" id="RHEA-COMP:10311"/>
        <dbReference type="ChEBI" id="CHEBI:29973"/>
        <dbReference type="ChEBI" id="CHEBI:57856"/>
        <dbReference type="ChEBI" id="CHEBI:59789"/>
        <dbReference type="ChEBI" id="CHEBI:82795"/>
    </reaction>
</comment>
<feature type="domain" description="Damage-control phosphatase ARMT1-like metal-binding" evidence="11">
    <location>
        <begin position="56"/>
        <end position="430"/>
    </location>
</feature>